<reference evidence="3" key="1">
    <citation type="journal article" date="2023" name="Mol. Phylogenet. Evol.">
        <title>Genome-scale phylogeny and comparative genomics of the fungal order Sordariales.</title>
        <authorList>
            <person name="Hensen N."/>
            <person name="Bonometti L."/>
            <person name="Westerberg I."/>
            <person name="Brannstrom I.O."/>
            <person name="Guillou S."/>
            <person name="Cros-Aarteil S."/>
            <person name="Calhoun S."/>
            <person name="Haridas S."/>
            <person name="Kuo A."/>
            <person name="Mondo S."/>
            <person name="Pangilinan J."/>
            <person name="Riley R."/>
            <person name="LaButti K."/>
            <person name="Andreopoulos B."/>
            <person name="Lipzen A."/>
            <person name="Chen C."/>
            <person name="Yan M."/>
            <person name="Daum C."/>
            <person name="Ng V."/>
            <person name="Clum A."/>
            <person name="Steindorff A."/>
            <person name="Ohm R.A."/>
            <person name="Martin F."/>
            <person name="Silar P."/>
            <person name="Natvig D.O."/>
            <person name="Lalanne C."/>
            <person name="Gautier V."/>
            <person name="Ament-Velasquez S.L."/>
            <person name="Kruys A."/>
            <person name="Hutchinson M.I."/>
            <person name="Powell A.J."/>
            <person name="Barry K."/>
            <person name="Miller A.N."/>
            <person name="Grigoriev I.V."/>
            <person name="Debuchy R."/>
            <person name="Gladieux P."/>
            <person name="Hiltunen Thoren M."/>
            <person name="Johannesson H."/>
        </authorList>
    </citation>
    <scope>NUCLEOTIDE SEQUENCE</scope>
    <source>
        <strain evidence="3">SMH4131-1</strain>
    </source>
</reference>
<name>A0AAE0J2Q1_9PEZI</name>
<feature type="compositionally biased region" description="Polar residues" evidence="1">
    <location>
        <begin position="1"/>
        <end position="21"/>
    </location>
</feature>
<accession>A0AAE0J2Q1</accession>
<feature type="transmembrane region" description="Helical" evidence="2">
    <location>
        <begin position="38"/>
        <end position="61"/>
    </location>
</feature>
<evidence type="ECO:0000313" key="3">
    <source>
        <dbReference type="EMBL" id="KAK3335136.1"/>
    </source>
</evidence>
<organism evidence="3 4">
    <name type="scientific">Cercophora scortea</name>
    <dbReference type="NCBI Taxonomy" id="314031"/>
    <lineage>
        <taxon>Eukaryota</taxon>
        <taxon>Fungi</taxon>
        <taxon>Dikarya</taxon>
        <taxon>Ascomycota</taxon>
        <taxon>Pezizomycotina</taxon>
        <taxon>Sordariomycetes</taxon>
        <taxon>Sordariomycetidae</taxon>
        <taxon>Sordariales</taxon>
        <taxon>Lasiosphaeriaceae</taxon>
        <taxon>Cercophora</taxon>
    </lineage>
</organism>
<keyword evidence="2" id="KW-0812">Transmembrane</keyword>
<keyword evidence="2" id="KW-1133">Transmembrane helix</keyword>
<evidence type="ECO:0000256" key="2">
    <source>
        <dbReference type="SAM" id="Phobius"/>
    </source>
</evidence>
<feature type="region of interest" description="Disordered" evidence="1">
    <location>
        <begin position="1"/>
        <end position="24"/>
    </location>
</feature>
<protein>
    <submittedName>
        <fullName evidence="3">Uncharacterized protein</fullName>
    </submittedName>
</protein>
<dbReference type="Proteomes" id="UP001286456">
    <property type="component" value="Unassembled WGS sequence"/>
</dbReference>
<comment type="caution">
    <text evidence="3">The sequence shown here is derived from an EMBL/GenBank/DDBJ whole genome shotgun (WGS) entry which is preliminary data.</text>
</comment>
<evidence type="ECO:0000313" key="4">
    <source>
        <dbReference type="Proteomes" id="UP001286456"/>
    </source>
</evidence>
<keyword evidence="4" id="KW-1185">Reference proteome</keyword>
<proteinExistence type="predicted"/>
<gene>
    <name evidence="3" type="ORF">B0T19DRAFT_953</name>
</gene>
<sequence length="191" mass="20418">MSAPASWQHTDPPAQKQSTGFGSCPRDRPNSLSQYDCVTVAAVGVCVGVAVVEVILVLVIVEVVRLAPLVKARVSGGVVVVVVVDDPMCAWTWGSAVGSMVETGRLEMSTSAALSTAWSPRCRGMETAVAAVAARSRRRLVVNLIFKFLLRLGLSRLILRCSVYVFVGCADFGQPSRGVCEGRGFWEGYIL</sequence>
<keyword evidence="2" id="KW-0472">Membrane</keyword>
<evidence type="ECO:0000256" key="1">
    <source>
        <dbReference type="SAM" id="MobiDB-lite"/>
    </source>
</evidence>
<dbReference type="EMBL" id="JAUEPO010000001">
    <property type="protein sequence ID" value="KAK3335136.1"/>
    <property type="molecule type" value="Genomic_DNA"/>
</dbReference>
<reference evidence="3" key="2">
    <citation type="submission" date="2023-06" db="EMBL/GenBank/DDBJ databases">
        <authorList>
            <consortium name="Lawrence Berkeley National Laboratory"/>
            <person name="Haridas S."/>
            <person name="Hensen N."/>
            <person name="Bonometti L."/>
            <person name="Westerberg I."/>
            <person name="Brannstrom I.O."/>
            <person name="Guillou S."/>
            <person name="Cros-Aarteil S."/>
            <person name="Calhoun S."/>
            <person name="Kuo A."/>
            <person name="Mondo S."/>
            <person name="Pangilinan J."/>
            <person name="Riley R."/>
            <person name="Labutti K."/>
            <person name="Andreopoulos B."/>
            <person name="Lipzen A."/>
            <person name="Chen C."/>
            <person name="Yanf M."/>
            <person name="Daum C."/>
            <person name="Ng V."/>
            <person name="Clum A."/>
            <person name="Steindorff A."/>
            <person name="Ohm R."/>
            <person name="Martin F."/>
            <person name="Silar P."/>
            <person name="Natvig D."/>
            <person name="Lalanne C."/>
            <person name="Gautier V."/>
            <person name="Ament-Velasquez S.L."/>
            <person name="Kruys A."/>
            <person name="Hutchinson M.I."/>
            <person name="Powell A.J."/>
            <person name="Barry K."/>
            <person name="Miller A.N."/>
            <person name="Grigoriev I.V."/>
            <person name="Debuchy R."/>
            <person name="Gladieux P."/>
            <person name="Thoren M.H."/>
            <person name="Johannesson H."/>
        </authorList>
    </citation>
    <scope>NUCLEOTIDE SEQUENCE</scope>
    <source>
        <strain evidence="3">SMH4131-1</strain>
    </source>
</reference>
<dbReference type="AlphaFoldDB" id="A0AAE0J2Q1"/>